<dbReference type="AlphaFoldDB" id="A0A0G1B6V5"/>
<dbReference type="GO" id="GO:0003824">
    <property type="term" value="F:catalytic activity"/>
    <property type="evidence" value="ECO:0007669"/>
    <property type="project" value="InterPro"/>
</dbReference>
<dbReference type="PANTHER" id="PTHR14859">
    <property type="entry name" value="CALCOFLUOR WHITE HYPERSENSITIVE PROTEIN PRECURSOR"/>
    <property type="match status" value="1"/>
</dbReference>
<name>A0A0G1B6V5_9BACT</name>
<dbReference type="STRING" id="1618356.UU93_C0001G0054"/>
<dbReference type="InterPro" id="IPR005135">
    <property type="entry name" value="Endo/exonuclease/phosphatase"/>
</dbReference>
<reference evidence="2 3" key="1">
    <citation type="journal article" date="2015" name="Nature">
        <title>rRNA introns, odd ribosomes, and small enigmatic genomes across a large radiation of phyla.</title>
        <authorList>
            <person name="Brown C.T."/>
            <person name="Hug L.A."/>
            <person name="Thomas B.C."/>
            <person name="Sharon I."/>
            <person name="Castelle C.J."/>
            <person name="Singh A."/>
            <person name="Wilkins M.J."/>
            <person name="Williams K.H."/>
            <person name="Banfield J.F."/>
        </authorList>
    </citation>
    <scope>NUCLEOTIDE SEQUENCE [LARGE SCALE GENOMIC DNA]</scope>
</reference>
<dbReference type="GO" id="GO:0016020">
    <property type="term" value="C:membrane"/>
    <property type="evidence" value="ECO:0007669"/>
    <property type="project" value="GOC"/>
</dbReference>
<protein>
    <recommendedName>
        <fullName evidence="1">Endonuclease/exonuclease/phosphatase domain-containing protein</fullName>
    </recommendedName>
</protein>
<dbReference type="InterPro" id="IPR036691">
    <property type="entry name" value="Endo/exonu/phosph_ase_sf"/>
</dbReference>
<evidence type="ECO:0000313" key="2">
    <source>
        <dbReference type="EMBL" id="KKS33223.1"/>
    </source>
</evidence>
<gene>
    <name evidence="2" type="ORF">UU93_C0001G0054</name>
</gene>
<evidence type="ECO:0000259" key="1">
    <source>
        <dbReference type="Pfam" id="PF03372"/>
    </source>
</evidence>
<dbReference type="SUPFAM" id="SSF56219">
    <property type="entry name" value="DNase I-like"/>
    <property type="match status" value="1"/>
</dbReference>
<dbReference type="EMBL" id="LCCN01000001">
    <property type="protein sequence ID" value="KKS33223.1"/>
    <property type="molecule type" value="Genomic_DNA"/>
</dbReference>
<dbReference type="GO" id="GO:0006506">
    <property type="term" value="P:GPI anchor biosynthetic process"/>
    <property type="evidence" value="ECO:0007669"/>
    <property type="project" value="TreeGrafter"/>
</dbReference>
<organism evidence="2 3">
    <name type="scientific">Candidatus Amesbacteria bacterium GW2011_GWA2_42_12</name>
    <dbReference type="NCBI Taxonomy" id="1618356"/>
    <lineage>
        <taxon>Bacteria</taxon>
        <taxon>Candidatus Amesiibacteriota</taxon>
    </lineage>
</organism>
<dbReference type="Gene3D" id="3.60.10.10">
    <property type="entry name" value="Endonuclease/exonuclease/phosphatase"/>
    <property type="match status" value="1"/>
</dbReference>
<dbReference type="Pfam" id="PF03372">
    <property type="entry name" value="Exo_endo_phos"/>
    <property type="match status" value="1"/>
</dbReference>
<proteinExistence type="predicted"/>
<accession>A0A0G1B6V5</accession>
<evidence type="ECO:0000313" key="3">
    <source>
        <dbReference type="Proteomes" id="UP000034160"/>
    </source>
</evidence>
<feature type="domain" description="Endonuclease/exonuclease/phosphatase" evidence="1">
    <location>
        <begin position="8"/>
        <end position="235"/>
    </location>
</feature>
<dbReference type="PANTHER" id="PTHR14859:SF15">
    <property type="entry name" value="ENDONUCLEASE_EXONUCLEASE_PHOSPHATASE DOMAIN-CONTAINING PROTEIN"/>
    <property type="match status" value="1"/>
</dbReference>
<sequence length="258" mass="29852">MLKRIKIASWNIAGGRRIRSLDLFDYKPEDVDYFSEELQKIDPDMLCIQEDHFSGDKSVAEKIGKQIGLKNICKVSMSPSHIDKDYLLGMAILSRYPLDKCKSTQLPYPKFKLLWKNGKEADQHHKYLQITTAGKLNISNFFSLPIQLWGYDYDRGKGKKYALEIQELLLKLKKPLILCGDFNFNEIKNIYPELFNKYKLTDALPSKTTRPTNNDNSENPDHILYSNEFKCIDSKIIKTDTDHYLCVAELEWLDSGVA</sequence>
<dbReference type="InterPro" id="IPR051916">
    <property type="entry name" value="GPI-anchor_lipid_remodeler"/>
</dbReference>
<dbReference type="Proteomes" id="UP000034160">
    <property type="component" value="Unassembled WGS sequence"/>
</dbReference>
<comment type="caution">
    <text evidence="2">The sequence shown here is derived from an EMBL/GenBank/DDBJ whole genome shotgun (WGS) entry which is preliminary data.</text>
</comment>